<dbReference type="AlphaFoldDB" id="A0AA42CSY8"/>
<keyword evidence="2" id="KW-1185">Reference proteome</keyword>
<organism evidence="1 2">
    <name type="scientific">Sphingomonas lycopersici</name>
    <dbReference type="NCBI Taxonomy" id="2951807"/>
    <lineage>
        <taxon>Bacteria</taxon>
        <taxon>Pseudomonadati</taxon>
        <taxon>Pseudomonadota</taxon>
        <taxon>Alphaproteobacteria</taxon>
        <taxon>Sphingomonadales</taxon>
        <taxon>Sphingomonadaceae</taxon>
        <taxon>Sphingomonas</taxon>
    </lineage>
</organism>
<dbReference type="InterPro" id="IPR001387">
    <property type="entry name" value="Cro/C1-type_HTH"/>
</dbReference>
<evidence type="ECO:0000313" key="2">
    <source>
        <dbReference type="Proteomes" id="UP001165565"/>
    </source>
</evidence>
<dbReference type="CDD" id="cd00093">
    <property type="entry name" value="HTH_XRE"/>
    <property type="match status" value="1"/>
</dbReference>
<accession>A0AA42CSY8</accession>
<comment type="caution">
    <text evidence="1">The sequence shown here is derived from an EMBL/GenBank/DDBJ whole genome shotgun (WGS) entry which is preliminary data.</text>
</comment>
<reference evidence="1" key="1">
    <citation type="submission" date="2022-06" db="EMBL/GenBank/DDBJ databases">
        <title>Sphingomonas sp. nov. isolated from rhizosphere soil of tomato.</title>
        <authorList>
            <person name="Dong H."/>
            <person name="Gao R."/>
        </authorList>
    </citation>
    <scope>NUCLEOTIDE SEQUENCE</scope>
    <source>
        <strain evidence="1">MMSM24</strain>
    </source>
</reference>
<dbReference type="RefSeq" id="WP_179515122.1">
    <property type="nucleotide sequence ID" value="NZ_JANFAV010000032.1"/>
</dbReference>
<dbReference type="Gene3D" id="1.10.260.40">
    <property type="entry name" value="lambda repressor-like DNA-binding domains"/>
    <property type="match status" value="1"/>
</dbReference>
<proteinExistence type="predicted"/>
<sequence>MCSAIFERLARQITEARQVRGLRKADLAARIGRSPPRVSEFERDLTSGRMGKDRLTLLAQICDTLDLIPVLVPRRRLEEIETLLGTASASRPASTPPKSTFSEVFVSLNDEEGA</sequence>
<dbReference type="InterPro" id="IPR010982">
    <property type="entry name" value="Lambda_DNA-bd_dom_sf"/>
</dbReference>
<protein>
    <submittedName>
        <fullName evidence="1">Helix-turn-helix domain-containing protein</fullName>
    </submittedName>
</protein>
<evidence type="ECO:0000313" key="1">
    <source>
        <dbReference type="EMBL" id="MCW6537754.1"/>
    </source>
</evidence>
<dbReference type="Proteomes" id="UP001165565">
    <property type="component" value="Unassembled WGS sequence"/>
</dbReference>
<dbReference type="GO" id="GO:0003677">
    <property type="term" value="F:DNA binding"/>
    <property type="evidence" value="ECO:0007669"/>
    <property type="project" value="InterPro"/>
</dbReference>
<gene>
    <name evidence="1" type="ORF">NEE01_23520</name>
</gene>
<name>A0AA42CSY8_9SPHN</name>
<dbReference type="SUPFAM" id="SSF47413">
    <property type="entry name" value="lambda repressor-like DNA-binding domains"/>
    <property type="match status" value="1"/>
</dbReference>
<dbReference type="Pfam" id="PF13560">
    <property type="entry name" value="HTH_31"/>
    <property type="match status" value="1"/>
</dbReference>
<dbReference type="EMBL" id="JANFAV010000032">
    <property type="protein sequence ID" value="MCW6537754.1"/>
    <property type="molecule type" value="Genomic_DNA"/>
</dbReference>